<dbReference type="InterPro" id="IPR050747">
    <property type="entry name" value="Mitochondrial_chaperone_BCS1"/>
</dbReference>
<dbReference type="InterPro" id="IPR003960">
    <property type="entry name" value="ATPase_AAA_CS"/>
</dbReference>
<dbReference type="InterPro" id="IPR027417">
    <property type="entry name" value="P-loop_NTPase"/>
</dbReference>
<dbReference type="GO" id="GO:0016887">
    <property type="term" value="F:ATP hydrolysis activity"/>
    <property type="evidence" value="ECO:0007669"/>
    <property type="project" value="InterPro"/>
</dbReference>
<keyword evidence="6" id="KW-0067">ATP-binding</keyword>
<dbReference type="InterPro" id="IPR003593">
    <property type="entry name" value="AAA+_ATPase"/>
</dbReference>
<dbReference type="Pfam" id="PF00004">
    <property type="entry name" value="AAA"/>
    <property type="match status" value="1"/>
</dbReference>
<organism evidence="8 9">
    <name type="scientific">Vicia faba</name>
    <name type="common">Broad bean</name>
    <name type="synonym">Faba vulgaris</name>
    <dbReference type="NCBI Taxonomy" id="3906"/>
    <lineage>
        <taxon>Eukaryota</taxon>
        <taxon>Viridiplantae</taxon>
        <taxon>Streptophyta</taxon>
        <taxon>Embryophyta</taxon>
        <taxon>Tracheophyta</taxon>
        <taxon>Spermatophyta</taxon>
        <taxon>Magnoliopsida</taxon>
        <taxon>eudicotyledons</taxon>
        <taxon>Gunneridae</taxon>
        <taxon>Pentapetalae</taxon>
        <taxon>rosids</taxon>
        <taxon>fabids</taxon>
        <taxon>Fabales</taxon>
        <taxon>Fabaceae</taxon>
        <taxon>Papilionoideae</taxon>
        <taxon>50 kb inversion clade</taxon>
        <taxon>NPAAA clade</taxon>
        <taxon>Hologalegina</taxon>
        <taxon>IRL clade</taxon>
        <taxon>Fabeae</taxon>
        <taxon>Vicia</taxon>
    </lineage>
</organism>
<evidence type="ECO:0000256" key="3">
    <source>
        <dbReference type="ARBA" id="ARBA00022801"/>
    </source>
</evidence>
<evidence type="ECO:0000256" key="5">
    <source>
        <dbReference type="ARBA" id="ARBA00049360"/>
    </source>
</evidence>
<evidence type="ECO:0000256" key="6">
    <source>
        <dbReference type="RuleBase" id="RU003651"/>
    </source>
</evidence>
<evidence type="ECO:0000256" key="4">
    <source>
        <dbReference type="ARBA" id="ARBA00022842"/>
    </source>
</evidence>
<dbReference type="InterPro" id="IPR025753">
    <property type="entry name" value="AAA_N_dom"/>
</dbReference>
<dbReference type="PANTHER" id="PTHR23070">
    <property type="entry name" value="BCS1 AAA-TYPE ATPASE"/>
    <property type="match status" value="1"/>
</dbReference>
<accession>A0AAV1B2G5</accession>
<proteinExistence type="inferred from homology"/>
<dbReference type="CDD" id="cd19510">
    <property type="entry name" value="RecA-like_BCS1"/>
    <property type="match status" value="1"/>
</dbReference>
<dbReference type="Gene3D" id="6.10.280.40">
    <property type="match status" value="1"/>
</dbReference>
<keyword evidence="9" id="KW-1185">Reference proteome</keyword>
<evidence type="ECO:0000256" key="1">
    <source>
        <dbReference type="ARBA" id="ARBA00001946"/>
    </source>
</evidence>
<dbReference type="InterPro" id="IPR003959">
    <property type="entry name" value="ATPase_AAA_core"/>
</dbReference>
<dbReference type="Gene3D" id="3.40.50.300">
    <property type="entry name" value="P-loop containing nucleotide triphosphate hydrolases"/>
    <property type="match status" value="1"/>
</dbReference>
<evidence type="ECO:0000259" key="7">
    <source>
        <dbReference type="SMART" id="SM00382"/>
    </source>
</evidence>
<dbReference type="Proteomes" id="UP001157006">
    <property type="component" value="Chromosome 6"/>
</dbReference>
<comment type="catalytic activity">
    <reaction evidence="5">
        <text>ATP + H2O = ADP + phosphate + H(+)</text>
        <dbReference type="Rhea" id="RHEA:13065"/>
        <dbReference type="ChEBI" id="CHEBI:15377"/>
        <dbReference type="ChEBI" id="CHEBI:15378"/>
        <dbReference type="ChEBI" id="CHEBI:30616"/>
        <dbReference type="ChEBI" id="CHEBI:43474"/>
        <dbReference type="ChEBI" id="CHEBI:456216"/>
    </reaction>
</comment>
<dbReference type="Pfam" id="PF14363">
    <property type="entry name" value="AAA_assoc"/>
    <property type="match status" value="1"/>
</dbReference>
<comment type="cofactor">
    <cofactor evidence="1">
        <name>Mg(2+)</name>
        <dbReference type="ChEBI" id="CHEBI:18420"/>
    </cofactor>
</comment>
<dbReference type="EMBL" id="OX451741">
    <property type="protein sequence ID" value="CAI8616964.1"/>
    <property type="molecule type" value="Genomic_DNA"/>
</dbReference>
<name>A0AAV1B2G5_VICFA</name>
<dbReference type="SMART" id="SM00382">
    <property type="entry name" value="AAA"/>
    <property type="match status" value="1"/>
</dbReference>
<reference evidence="8 9" key="1">
    <citation type="submission" date="2023-01" db="EMBL/GenBank/DDBJ databases">
        <authorList>
            <person name="Kreplak J."/>
        </authorList>
    </citation>
    <scope>NUCLEOTIDE SEQUENCE [LARGE SCALE GENOMIC DNA]</scope>
</reference>
<sequence length="480" mass="55895">MTIKIPLPSIQTVVSTATSLAATAMFFHSLLHNYLPEELYYYFRFKLSQLTTSLSNEFTTVIDEYETLSYNKLFQSAELFLHPDIAQHPKRFKTVMRPNEQNISLVIDRNEEIIHRFKRVDFKWRLIIQAIPPTYIKRHGASYEHHTMVKSSIRRFEVRFHKKHRNMALSEYFPFVMKRAKEIQEERKTLELFTLTNDRVLKRFGNMWQSVALDHPATFETLAMDNDLRNMILDDLDLFLERKEFYKSVGKPWKRGYLLYGPPGCGKSSLIAAMASYINFDVYDLELGDVLRNTELRSLLMSTQNRSILVVEDIDCTIELHNRLAFTVHPWLADKPRVTLSGFLNLIDGLWSSCGEERIIVFTTNHIDKLDPALLRPGRMDVHISLSYCSLCVFRELALNYLEMREHPLFAEVDKLLEKAKITPAEVGEHFLQNEDPEIAIRSLVELLEKMGQNNCEYKAIKEDVTTDSFKACNGFETEG</sequence>
<dbReference type="GO" id="GO:0006950">
    <property type="term" value="P:response to stress"/>
    <property type="evidence" value="ECO:0007669"/>
    <property type="project" value="UniProtKB-ARBA"/>
</dbReference>
<dbReference type="PROSITE" id="PS00674">
    <property type="entry name" value="AAA"/>
    <property type="match status" value="1"/>
</dbReference>
<keyword evidence="4" id="KW-0460">Magnesium</keyword>
<keyword evidence="3" id="KW-0378">Hydrolase</keyword>
<dbReference type="GO" id="GO:0005524">
    <property type="term" value="F:ATP binding"/>
    <property type="evidence" value="ECO:0007669"/>
    <property type="project" value="UniProtKB-KW"/>
</dbReference>
<dbReference type="AlphaFoldDB" id="A0AAV1B2G5"/>
<evidence type="ECO:0000256" key="2">
    <source>
        <dbReference type="ARBA" id="ARBA00007448"/>
    </source>
</evidence>
<dbReference type="InterPro" id="IPR058017">
    <property type="entry name" value="At3g28540-like_C"/>
</dbReference>
<evidence type="ECO:0000313" key="9">
    <source>
        <dbReference type="Proteomes" id="UP001157006"/>
    </source>
</evidence>
<feature type="domain" description="AAA+ ATPase" evidence="7">
    <location>
        <begin position="253"/>
        <end position="390"/>
    </location>
</feature>
<gene>
    <name evidence="8" type="ORF">VFH_VI053720</name>
</gene>
<dbReference type="SUPFAM" id="SSF52540">
    <property type="entry name" value="P-loop containing nucleoside triphosphate hydrolases"/>
    <property type="match status" value="1"/>
</dbReference>
<comment type="similarity">
    <text evidence="2">Belongs to the AAA ATPase family. BCS1 subfamily.</text>
</comment>
<dbReference type="Pfam" id="PF25568">
    <property type="entry name" value="AAA_lid_At3g28540"/>
    <property type="match status" value="1"/>
</dbReference>
<evidence type="ECO:0000313" key="8">
    <source>
        <dbReference type="EMBL" id="CAI8616964.1"/>
    </source>
</evidence>
<protein>
    <recommendedName>
        <fullName evidence="7">AAA+ ATPase domain-containing protein</fullName>
    </recommendedName>
</protein>
<keyword evidence="6" id="KW-0547">Nucleotide-binding</keyword>